<dbReference type="EMBL" id="AP014808">
    <property type="protein sequence ID" value="BAQ56661.1"/>
    <property type="molecule type" value="Genomic_DNA"/>
</dbReference>
<organism evidence="3 4">
    <name type="scientific">Lactobacillus acetotolerans</name>
    <dbReference type="NCBI Taxonomy" id="1600"/>
    <lineage>
        <taxon>Bacteria</taxon>
        <taxon>Bacillati</taxon>
        <taxon>Bacillota</taxon>
        <taxon>Bacilli</taxon>
        <taxon>Lactobacillales</taxon>
        <taxon>Lactobacillaceae</taxon>
        <taxon>Lactobacillus</taxon>
    </lineage>
</organism>
<sequence>MLTHNAYVYSVNAKRLSTYQGSKKPVLIKGAVINNYNYDGTVTNKGKKYYYIGDHGYIRATNAKQVADEPQAGTLKLNYNTYVYDKNGKRLRSYRGSKKNTNLYKWHSIKYTGTLQPITNDSKQYYCLNDDNYSQSWLPYQTIKGVQYYNIGAGGYIKAANVDQIDGKPVYTADANITVKTHWANNPTKVVETTTGEKIKVGKKITVDRVTSMYDGNSRSRLYRIKGTTNDFISDVYVKVLPRQQLKIYTENSCVIFANNADAYNIQGEKQANKTQNIGTAFIKGDAIPVNELLYIWVPSENKAELFYRIEDSSNGTDQYGNDLFLETKDSQPSLYYVKASDVKYLSGPRLTKPENTPEEAKSDAKIASSTDKQALQKLIDQESAVKASGDTYTGTNKEIYLDNLSTYNDILRTAKSVNSSNKSTVAEVKEASWILTKAQQNVINLEKQDNTMAPDLNYLF</sequence>
<dbReference type="KEGG" id="lae:LBAT_0272"/>
<accession>A0A0D6A1R2</accession>
<gene>
    <name evidence="3" type="ORF">LBAT_0272</name>
</gene>
<dbReference type="AlphaFoldDB" id="A0A0D6A1R2"/>
<feature type="region of interest" description="Disordered" evidence="1">
    <location>
        <begin position="349"/>
        <end position="369"/>
    </location>
</feature>
<dbReference type="Pfam" id="PF03217">
    <property type="entry name" value="SlpA"/>
    <property type="match status" value="3"/>
</dbReference>
<proteinExistence type="predicted"/>
<evidence type="ECO:0000256" key="1">
    <source>
        <dbReference type="SAM" id="MobiDB-lite"/>
    </source>
</evidence>
<dbReference type="RefSeq" id="WP_060459149.1">
    <property type="nucleotide sequence ID" value="NZ_AP014808.1"/>
</dbReference>
<dbReference type="STRING" id="1600.LBAT_0272"/>
<evidence type="ECO:0000313" key="4">
    <source>
        <dbReference type="Proteomes" id="UP000035709"/>
    </source>
</evidence>
<feature type="domain" description="S-layer protein C-terminal" evidence="2">
    <location>
        <begin position="140"/>
        <end position="160"/>
    </location>
</feature>
<feature type="domain" description="S-layer protein C-terminal" evidence="2">
    <location>
        <begin position="76"/>
        <end position="133"/>
    </location>
</feature>
<name>A0A0D6A1R2_9LACO</name>
<protein>
    <recommendedName>
        <fullName evidence="2">S-layer protein C-terminal domain-containing protein</fullName>
    </recommendedName>
</protein>
<evidence type="ECO:0000259" key="2">
    <source>
        <dbReference type="Pfam" id="PF03217"/>
    </source>
</evidence>
<feature type="domain" description="S-layer protein C-terminal" evidence="2">
    <location>
        <begin position="1"/>
        <end position="60"/>
    </location>
</feature>
<evidence type="ECO:0000313" key="3">
    <source>
        <dbReference type="EMBL" id="BAQ56661.1"/>
    </source>
</evidence>
<dbReference type="Proteomes" id="UP000035709">
    <property type="component" value="Chromosome"/>
</dbReference>
<dbReference type="OrthoDB" id="2316306at2"/>
<dbReference type="PATRIC" id="fig|1600.4.peg.278"/>
<reference evidence="3 4" key="1">
    <citation type="submission" date="2015-03" db="EMBL/GenBank/DDBJ databases">
        <title>Complete genome sequence of Lactobacillus acetotolerans NBRC 13120.</title>
        <authorList>
            <person name="Toh H."/>
            <person name="Morita H."/>
            <person name="Fujita N."/>
        </authorList>
    </citation>
    <scope>NUCLEOTIDE SEQUENCE [LARGE SCALE GENOMIC DNA]</scope>
    <source>
        <strain evidence="3 4">NBRC 13120</strain>
    </source>
</reference>
<dbReference type="InterPro" id="IPR024968">
    <property type="entry name" value="SlpA_C_lactobacillus"/>
</dbReference>
<keyword evidence="4" id="KW-1185">Reference proteome</keyword>